<sequence>MDSVPFKFVDSLAELLKLNEVRSLVDRFSSKIWNEVFLTHGTVAKQVHVGIFFYRRKLGFIALNIRNQEERFTWPQIRQIGLKYLRLTALVVNPVYFDFYAGVINIEELKSILRFCSFAHVERNFLVDLTQAGSPEAPNELVSVLFRSALQNMDVWELRLSHFREETEDFLRSLLSRFYPKYLELFGRWPDALNGDFARALSLGFLSKFRVLEKQFSDLRVLKAVLKQFEQDGQLGFYVIVDRQAANVNFLHSLGVNLDILNPTPVTHKFSFVNKLGQANISYRAYSIKCLTPESLVFSRFGKF</sequence>
<dbReference type="EMBL" id="AZBU02000003">
    <property type="protein sequence ID" value="TKR89700.1"/>
    <property type="molecule type" value="Genomic_DNA"/>
</dbReference>
<reference evidence="1 2" key="2">
    <citation type="journal article" date="2019" name="G3 (Bethesda)">
        <title>Hybrid Assembly of the Genome of the Entomopathogenic Nematode Steinernema carpocapsae Identifies the X-Chromosome.</title>
        <authorList>
            <person name="Serra L."/>
            <person name="Macchietto M."/>
            <person name="Macias-Munoz A."/>
            <person name="McGill C.J."/>
            <person name="Rodriguez I.M."/>
            <person name="Rodriguez B."/>
            <person name="Murad R."/>
            <person name="Mortazavi A."/>
        </authorList>
    </citation>
    <scope>NUCLEOTIDE SEQUENCE [LARGE SCALE GENOMIC DNA]</scope>
    <source>
        <strain evidence="1 2">ALL</strain>
    </source>
</reference>
<name>A0A4U5P1M1_STECR</name>
<gene>
    <name evidence="1" type="ORF">L596_013764</name>
</gene>
<accession>A0A4U5P1M1</accession>
<organism evidence="1 2">
    <name type="scientific">Steinernema carpocapsae</name>
    <name type="common">Entomopathogenic nematode</name>
    <dbReference type="NCBI Taxonomy" id="34508"/>
    <lineage>
        <taxon>Eukaryota</taxon>
        <taxon>Metazoa</taxon>
        <taxon>Ecdysozoa</taxon>
        <taxon>Nematoda</taxon>
        <taxon>Chromadorea</taxon>
        <taxon>Rhabditida</taxon>
        <taxon>Tylenchina</taxon>
        <taxon>Panagrolaimomorpha</taxon>
        <taxon>Strongyloidoidea</taxon>
        <taxon>Steinernematidae</taxon>
        <taxon>Steinernema</taxon>
    </lineage>
</organism>
<proteinExistence type="predicted"/>
<comment type="caution">
    <text evidence="1">The sequence shown here is derived from an EMBL/GenBank/DDBJ whole genome shotgun (WGS) entry which is preliminary data.</text>
</comment>
<reference evidence="1 2" key="1">
    <citation type="journal article" date="2015" name="Genome Biol.">
        <title>Comparative genomics of Steinernema reveals deeply conserved gene regulatory networks.</title>
        <authorList>
            <person name="Dillman A.R."/>
            <person name="Macchietto M."/>
            <person name="Porter C.F."/>
            <person name="Rogers A."/>
            <person name="Williams B."/>
            <person name="Antoshechkin I."/>
            <person name="Lee M.M."/>
            <person name="Goodwin Z."/>
            <person name="Lu X."/>
            <person name="Lewis E.E."/>
            <person name="Goodrich-Blair H."/>
            <person name="Stock S.P."/>
            <person name="Adams B.J."/>
            <person name="Sternberg P.W."/>
            <person name="Mortazavi A."/>
        </authorList>
    </citation>
    <scope>NUCLEOTIDE SEQUENCE [LARGE SCALE GENOMIC DNA]</scope>
    <source>
        <strain evidence="1 2">ALL</strain>
    </source>
</reference>
<evidence type="ECO:0000313" key="1">
    <source>
        <dbReference type="EMBL" id="TKR89700.1"/>
    </source>
</evidence>
<keyword evidence="2" id="KW-1185">Reference proteome</keyword>
<evidence type="ECO:0000313" key="2">
    <source>
        <dbReference type="Proteomes" id="UP000298663"/>
    </source>
</evidence>
<dbReference type="AlphaFoldDB" id="A0A4U5P1M1"/>
<protein>
    <submittedName>
        <fullName evidence="1">Uncharacterized protein</fullName>
    </submittedName>
</protein>
<dbReference type="Proteomes" id="UP000298663">
    <property type="component" value="Unassembled WGS sequence"/>
</dbReference>